<name>A0ACB7Z6Q2_9ERIC</name>
<accession>A0ACB7Z6Q2</accession>
<organism evidence="1 2">
    <name type="scientific">Vaccinium darrowii</name>
    <dbReference type="NCBI Taxonomy" id="229202"/>
    <lineage>
        <taxon>Eukaryota</taxon>
        <taxon>Viridiplantae</taxon>
        <taxon>Streptophyta</taxon>
        <taxon>Embryophyta</taxon>
        <taxon>Tracheophyta</taxon>
        <taxon>Spermatophyta</taxon>
        <taxon>Magnoliopsida</taxon>
        <taxon>eudicotyledons</taxon>
        <taxon>Gunneridae</taxon>
        <taxon>Pentapetalae</taxon>
        <taxon>asterids</taxon>
        <taxon>Ericales</taxon>
        <taxon>Ericaceae</taxon>
        <taxon>Vaccinioideae</taxon>
        <taxon>Vaccinieae</taxon>
        <taxon>Vaccinium</taxon>
    </lineage>
</organism>
<protein>
    <submittedName>
        <fullName evidence="1">Uncharacterized protein</fullName>
    </submittedName>
</protein>
<sequence length="460" mass="50376">MAASTSNIPTSFPSPTTQISLFTALILLLLPIASSDYFQFSNFSQATTDVLYQGDAGTLAGAVDFNSVIYLCRVGWATYAPRVQLWDSATGTLSDFTTNFSFIIDTLESTNYGHGLVFFLAPVGFQIPPNSAGGFLGLFNTTTSNSAKNQMVTVEFDSYPNPEWDPAYGHIGINNNSIGSVVTTPWNASLYSGQTCHASITYNASTKNLSVFWSYEGNSNLHGNSSLSYKIDLMEILPEWVMVGFSAATGEYMEKHTLELWEFSSSFDTKMTTGKHTKDTKLIVGIPVAVGILIFGVVILTGSAIVRKRRRVRREKTEKTNLTSINDDLERGAGPRSGKKSVNPTDGESEIGLVEWVWDLYGRGQILSALDERLKSNSDPKEVECLMIVGLWCAYPDHSLRPSIKQAIQVLHFEAAMPNLPMKMPVPVYHVPGAGTSRPEEPLIHSRQGSISCSSIEMGR</sequence>
<keyword evidence="2" id="KW-1185">Reference proteome</keyword>
<gene>
    <name evidence="1" type="ORF">Vadar_024591</name>
</gene>
<reference evidence="1 2" key="1">
    <citation type="journal article" date="2021" name="Hortic Res">
        <title>High-quality reference genome and annotation aids understanding of berry development for evergreen blueberry (Vaccinium darrowii).</title>
        <authorList>
            <person name="Yu J."/>
            <person name="Hulse-Kemp A.M."/>
            <person name="Babiker E."/>
            <person name="Staton M."/>
        </authorList>
    </citation>
    <scope>NUCLEOTIDE SEQUENCE [LARGE SCALE GENOMIC DNA]</scope>
    <source>
        <strain evidence="2">cv. NJ 8807/NJ 8810</strain>
        <tissue evidence="1">Young leaf</tissue>
    </source>
</reference>
<comment type="caution">
    <text evidence="1">The sequence shown here is derived from an EMBL/GenBank/DDBJ whole genome shotgun (WGS) entry which is preliminary data.</text>
</comment>
<evidence type="ECO:0000313" key="1">
    <source>
        <dbReference type="EMBL" id="KAH7861321.1"/>
    </source>
</evidence>
<evidence type="ECO:0000313" key="2">
    <source>
        <dbReference type="Proteomes" id="UP000828048"/>
    </source>
</evidence>
<dbReference type="Proteomes" id="UP000828048">
    <property type="component" value="Chromosome 4"/>
</dbReference>
<dbReference type="EMBL" id="CM037154">
    <property type="protein sequence ID" value="KAH7861321.1"/>
    <property type="molecule type" value="Genomic_DNA"/>
</dbReference>
<proteinExistence type="predicted"/>